<name>A0A9K3K603_9STRA</name>
<proteinExistence type="predicted"/>
<evidence type="ECO:0000313" key="1">
    <source>
        <dbReference type="EMBL" id="KAG7337759.1"/>
    </source>
</evidence>
<accession>A0A9K3K603</accession>
<dbReference type="AlphaFoldDB" id="A0A9K3K603"/>
<sequence length="118" mass="13269">MDITTIRTKHARRSYFFCVGNPIYRTPLLQEEALQVSNEQLPRKTTSRKLVAKVKDFARHVMNSRIASRVQTDPTTPLNEEQIKYVAATIHSAIEFAAALDLDRPRLSRTNAGTGGLS</sequence>
<reference evidence="1" key="2">
    <citation type="submission" date="2021-04" db="EMBL/GenBank/DDBJ databases">
        <authorList>
            <person name="Podell S."/>
        </authorList>
    </citation>
    <scope>NUCLEOTIDE SEQUENCE</scope>
    <source>
        <strain evidence="1">Hildebrandi</strain>
    </source>
</reference>
<gene>
    <name evidence="1" type="ORF">IV203_024855</name>
</gene>
<protein>
    <submittedName>
        <fullName evidence="1">Uncharacterized protein</fullName>
    </submittedName>
</protein>
<dbReference type="EMBL" id="JAGRRH010000074">
    <property type="protein sequence ID" value="KAG7337759.1"/>
    <property type="molecule type" value="Genomic_DNA"/>
</dbReference>
<reference evidence="1" key="1">
    <citation type="journal article" date="2021" name="Sci. Rep.">
        <title>Diploid genomic architecture of Nitzschia inconspicua, an elite biomass production diatom.</title>
        <authorList>
            <person name="Oliver A."/>
            <person name="Podell S."/>
            <person name="Pinowska A."/>
            <person name="Traller J.C."/>
            <person name="Smith S.R."/>
            <person name="McClure R."/>
            <person name="Beliaev A."/>
            <person name="Bohutskyi P."/>
            <person name="Hill E.A."/>
            <person name="Rabines A."/>
            <person name="Zheng H."/>
            <person name="Allen L.Z."/>
            <person name="Kuo A."/>
            <person name="Grigoriev I.V."/>
            <person name="Allen A.E."/>
            <person name="Hazlebeck D."/>
            <person name="Allen E.E."/>
        </authorList>
    </citation>
    <scope>NUCLEOTIDE SEQUENCE</scope>
    <source>
        <strain evidence="1">Hildebrandi</strain>
    </source>
</reference>
<organism evidence="1 2">
    <name type="scientific">Nitzschia inconspicua</name>
    <dbReference type="NCBI Taxonomy" id="303405"/>
    <lineage>
        <taxon>Eukaryota</taxon>
        <taxon>Sar</taxon>
        <taxon>Stramenopiles</taxon>
        <taxon>Ochrophyta</taxon>
        <taxon>Bacillariophyta</taxon>
        <taxon>Bacillariophyceae</taxon>
        <taxon>Bacillariophycidae</taxon>
        <taxon>Bacillariales</taxon>
        <taxon>Bacillariaceae</taxon>
        <taxon>Nitzschia</taxon>
    </lineage>
</organism>
<evidence type="ECO:0000313" key="2">
    <source>
        <dbReference type="Proteomes" id="UP000693970"/>
    </source>
</evidence>
<dbReference type="Proteomes" id="UP000693970">
    <property type="component" value="Unassembled WGS sequence"/>
</dbReference>
<comment type="caution">
    <text evidence="1">The sequence shown here is derived from an EMBL/GenBank/DDBJ whole genome shotgun (WGS) entry which is preliminary data.</text>
</comment>
<keyword evidence="2" id="KW-1185">Reference proteome</keyword>